<protein>
    <submittedName>
        <fullName evidence="1">Wsv130-like protein</fullName>
    </submittedName>
</protein>
<dbReference type="EMBL" id="LC738885">
    <property type="protein sequence ID" value="BDT63513.1"/>
    <property type="molecule type" value="Genomic_DNA"/>
</dbReference>
<proteinExistence type="predicted"/>
<reference evidence="1" key="1">
    <citation type="submission" date="2022-10" db="EMBL/GenBank/DDBJ databases">
        <title>Genome sequences of endogenous nimaviruses in decapod crustaceans.</title>
        <authorList>
            <person name="Kawato S."/>
            <person name="Nozaki R."/>
            <person name="Kondo H."/>
            <person name="Hirono I."/>
        </authorList>
    </citation>
    <scope>NUCLEOTIDE SEQUENCE</scope>
    <source>
        <strain evidence="1">Toyama2020</strain>
    </source>
</reference>
<name>A0A9C7BNJ9_9VIRU</name>
<sequence length="88" mass="9395">MAATTVQLLPSSSKCFPTVAAVSTTTTTVASIETSLKNSDTKTSATKRGKKQVPKCIVANKLNKALNKVGLQSMSPVEEDTMYKIINF</sequence>
<evidence type="ECO:0000313" key="1">
    <source>
        <dbReference type="EMBL" id="BDT63513.1"/>
    </source>
</evidence>
<organism evidence="1">
    <name type="scientific">Pasiphaea japonica whispovirus</name>
    <dbReference type="NCBI Taxonomy" id="2984286"/>
    <lineage>
        <taxon>Viruses</taxon>
        <taxon>Viruses incertae sedis</taxon>
        <taxon>Naldaviricetes</taxon>
        <taxon>Nimaviridae</taxon>
        <taxon>Whispovirus</taxon>
    </lineage>
</organism>
<accession>A0A9C7BNJ9</accession>